<feature type="transmembrane region" description="Helical" evidence="7">
    <location>
        <begin position="91"/>
        <end position="110"/>
    </location>
</feature>
<evidence type="ECO:0000256" key="2">
    <source>
        <dbReference type="ARBA" id="ARBA00005914"/>
    </source>
</evidence>
<evidence type="ECO:0000313" key="8">
    <source>
        <dbReference type="EMBL" id="OXA90099.1"/>
    </source>
</evidence>
<feature type="transmembrane region" description="Helical" evidence="7">
    <location>
        <begin position="117"/>
        <end position="134"/>
    </location>
</feature>
<evidence type="ECO:0000256" key="4">
    <source>
        <dbReference type="ARBA" id="ARBA00022692"/>
    </source>
</evidence>
<feature type="transmembrane region" description="Helical" evidence="7">
    <location>
        <begin position="237"/>
        <end position="253"/>
    </location>
</feature>
<comment type="caution">
    <text evidence="8">The sequence shown here is derived from an EMBL/GenBank/DDBJ whole genome shotgun (WGS) entry which is preliminary data.</text>
</comment>
<keyword evidence="4 7" id="KW-0812">Transmembrane</keyword>
<feature type="transmembrane region" description="Helical" evidence="7">
    <location>
        <begin position="28"/>
        <end position="54"/>
    </location>
</feature>
<feature type="transmembrane region" description="Helical" evidence="7">
    <location>
        <begin position="190"/>
        <end position="207"/>
    </location>
</feature>
<evidence type="ECO:0000256" key="6">
    <source>
        <dbReference type="ARBA" id="ARBA00023136"/>
    </source>
</evidence>
<dbReference type="PANTHER" id="PTHR10464">
    <property type="entry name" value="UREA TRANSPORTER"/>
    <property type="match status" value="1"/>
</dbReference>
<feature type="transmembrane region" description="Helical" evidence="7">
    <location>
        <begin position="66"/>
        <end position="85"/>
    </location>
</feature>
<reference evidence="8 9" key="1">
    <citation type="submission" date="2016-11" db="EMBL/GenBank/DDBJ databases">
        <title>Whole genomes of Flavobacteriaceae.</title>
        <authorList>
            <person name="Stine C."/>
            <person name="Li C."/>
            <person name="Tadesse D."/>
        </authorList>
    </citation>
    <scope>NUCLEOTIDE SEQUENCE [LARGE SCALE GENOMIC DNA]</scope>
    <source>
        <strain evidence="8 9">ATCC 51468</strain>
    </source>
</reference>
<evidence type="ECO:0000256" key="7">
    <source>
        <dbReference type="SAM" id="Phobius"/>
    </source>
</evidence>
<dbReference type="PANTHER" id="PTHR10464:SF4">
    <property type="entry name" value="UREA TRANSPORTER"/>
    <property type="match status" value="1"/>
</dbReference>
<feature type="transmembrane region" description="Helical" evidence="7">
    <location>
        <begin position="165"/>
        <end position="183"/>
    </location>
</feature>
<dbReference type="Proteomes" id="UP000198302">
    <property type="component" value="Unassembled WGS sequence"/>
</dbReference>
<dbReference type="Pfam" id="PF03253">
    <property type="entry name" value="UT"/>
    <property type="match status" value="1"/>
</dbReference>
<evidence type="ECO:0000313" key="9">
    <source>
        <dbReference type="Proteomes" id="UP000198302"/>
    </source>
</evidence>
<sequence>MEKQLSFSITLLKGVGQIMLQESAYTGLLFFVGIFYGSLHMGFAALLAVFIGTITAKLLGFNETETAQGIYGFSPALVGVALLFYFESNLFVWLAVIIGSVLAAVVQHWFSVKKIPVFTFPFILVTWILIYILNNNIGVSASEYLKSDAVLSQDFAFALRGYGQVIFQGSTFAGAAFFIGVFVSSPIRALYGLVAALIAGILAGLYHAPTDSIMSGLLSYNAVLCAIVFAGNKAIDGVWTFVAVALSLVVSFVMNTYNFIPLTFPFVVGTWIVLVLQKSIKTFFLNQREIIN</sequence>
<gene>
    <name evidence="8" type="ORF">B0A73_03480</name>
</gene>
<evidence type="ECO:0000256" key="5">
    <source>
        <dbReference type="ARBA" id="ARBA00022989"/>
    </source>
</evidence>
<protein>
    <submittedName>
        <fullName evidence="8">Urea transporter</fullName>
    </submittedName>
</protein>
<dbReference type="InterPro" id="IPR029020">
    <property type="entry name" value="Ammonium/urea_transptr"/>
</dbReference>
<feature type="transmembrane region" description="Helical" evidence="7">
    <location>
        <begin position="213"/>
        <end position="230"/>
    </location>
</feature>
<name>A0ABX4CAF8_9FLAO</name>
<keyword evidence="6 7" id="KW-0472">Membrane</keyword>
<accession>A0ABX4CAF8</accession>
<keyword evidence="5 7" id="KW-1133">Transmembrane helix</keyword>
<dbReference type="EMBL" id="MUGX01000007">
    <property type="protein sequence ID" value="OXA90099.1"/>
    <property type="molecule type" value="Genomic_DNA"/>
</dbReference>
<dbReference type="InterPro" id="IPR004937">
    <property type="entry name" value="Urea_transporter"/>
</dbReference>
<keyword evidence="9" id="KW-1185">Reference proteome</keyword>
<organism evidence="8 9">
    <name type="scientific">Flavobacterium hibernum</name>
    <dbReference type="NCBI Taxonomy" id="37752"/>
    <lineage>
        <taxon>Bacteria</taxon>
        <taxon>Pseudomonadati</taxon>
        <taxon>Bacteroidota</taxon>
        <taxon>Flavobacteriia</taxon>
        <taxon>Flavobacteriales</taxon>
        <taxon>Flavobacteriaceae</taxon>
        <taxon>Flavobacterium</taxon>
    </lineage>
</organism>
<evidence type="ECO:0000256" key="3">
    <source>
        <dbReference type="ARBA" id="ARBA00022475"/>
    </source>
</evidence>
<proteinExistence type="inferred from homology"/>
<keyword evidence="3" id="KW-1003">Cell membrane</keyword>
<comment type="subcellular location">
    <subcellularLocation>
        <location evidence="1">Cell membrane</location>
        <topology evidence="1">Multi-pass membrane protein</topology>
    </subcellularLocation>
</comment>
<dbReference type="RefSeq" id="WP_052480265.1">
    <property type="nucleotide sequence ID" value="NZ_JPRK01000023.1"/>
</dbReference>
<feature type="transmembrane region" description="Helical" evidence="7">
    <location>
        <begin position="259"/>
        <end position="276"/>
    </location>
</feature>
<comment type="similarity">
    <text evidence="2">Belongs to the urea transporter family.</text>
</comment>
<evidence type="ECO:0000256" key="1">
    <source>
        <dbReference type="ARBA" id="ARBA00004651"/>
    </source>
</evidence>
<dbReference type="Gene3D" id="1.10.3430.10">
    <property type="entry name" value="Ammonium transporter AmtB like domains"/>
    <property type="match status" value="1"/>
</dbReference>